<sequence>MRTEEFARHNRPPLGLDHGSLPRLQGLFDSWSFALVNLKLPAGFDLRLERRNLRRYRHFKKGDKTTVIYNQRINLRGIYF</sequence>
<evidence type="ECO:0000313" key="1">
    <source>
        <dbReference type="EMBL" id="RON55945.1"/>
    </source>
</evidence>
<evidence type="ECO:0000313" key="2">
    <source>
        <dbReference type="Proteomes" id="UP000283627"/>
    </source>
</evidence>
<proteinExistence type="predicted"/>
<accession>A0A423KNI5</accession>
<gene>
    <name evidence="1" type="ORF">BK665_08250</name>
</gene>
<reference evidence="1 2" key="1">
    <citation type="submission" date="2016-10" db="EMBL/GenBank/DDBJ databases">
        <title>Comparative genome analysis of multiple Pseudomonas spp. focuses on biocontrol and plant growth promoting traits.</title>
        <authorList>
            <person name="Tao X.-Y."/>
            <person name="Taylor C.G."/>
        </authorList>
    </citation>
    <scope>NUCLEOTIDE SEQUENCE [LARGE SCALE GENOMIC DNA]</scope>
    <source>
        <strain evidence="1 2">39A2</strain>
    </source>
</reference>
<protein>
    <submittedName>
        <fullName evidence="1">Uncharacterized protein</fullName>
    </submittedName>
</protein>
<dbReference type="EMBL" id="MOBP01000005">
    <property type="protein sequence ID" value="RON55945.1"/>
    <property type="molecule type" value="Genomic_DNA"/>
</dbReference>
<dbReference type="Proteomes" id="UP000283627">
    <property type="component" value="Unassembled WGS sequence"/>
</dbReference>
<name>A0A423KNI5_9PSED</name>
<organism evidence="1 2">
    <name type="scientific">Pseudomonas frederiksbergensis</name>
    <dbReference type="NCBI Taxonomy" id="104087"/>
    <lineage>
        <taxon>Bacteria</taxon>
        <taxon>Pseudomonadati</taxon>
        <taxon>Pseudomonadota</taxon>
        <taxon>Gammaproteobacteria</taxon>
        <taxon>Pseudomonadales</taxon>
        <taxon>Pseudomonadaceae</taxon>
        <taxon>Pseudomonas</taxon>
    </lineage>
</organism>
<dbReference type="AlphaFoldDB" id="A0A423KNI5"/>
<comment type="caution">
    <text evidence="1">The sequence shown here is derived from an EMBL/GenBank/DDBJ whole genome shotgun (WGS) entry which is preliminary data.</text>
</comment>